<protein>
    <submittedName>
        <fullName evidence="6">Response regulator transcription factor</fullName>
    </submittedName>
</protein>
<accession>A0ABX0A1Q3</accession>
<dbReference type="InterPro" id="IPR001789">
    <property type="entry name" value="Sig_transdc_resp-reg_receiver"/>
</dbReference>
<evidence type="ECO:0000259" key="4">
    <source>
        <dbReference type="PROSITE" id="PS50043"/>
    </source>
</evidence>
<keyword evidence="2" id="KW-0238">DNA-binding</keyword>
<reference evidence="6 7" key="1">
    <citation type="submission" date="2020-01" db="EMBL/GenBank/DDBJ databases">
        <title>Genome analysis.</title>
        <authorList>
            <person name="Wu S."/>
            <person name="Wang G."/>
        </authorList>
    </citation>
    <scope>NUCLEOTIDE SEQUENCE [LARGE SCALE GENOMIC DNA]</scope>
    <source>
        <strain evidence="6 7">SYL130</strain>
    </source>
</reference>
<sequence>MNDKIKIILADDHQVFIDGMLLAFSNHPDYEIVATFKNGEQLVRGARLYKPDIVLTDISMPVMNGIDAIEQIRRNDPDMLCIVLTNFDSDHLILNSLEAGAFSYVNKIMDKEVIFLAIEKSLRGEPHYCDSTSQRVLRMIHQSSFVPGMQRTELFNTNEKKIIALFCKDKLVKEIADELCLGNRTVERYKANIMEKMGVKTAAGIVMYAVKNKLVIPDDSGI</sequence>
<dbReference type="PROSITE" id="PS50043">
    <property type="entry name" value="HTH_LUXR_2"/>
    <property type="match status" value="1"/>
</dbReference>
<proteinExistence type="predicted"/>
<dbReference type="Proteomes" id="UP000753802">
    <property type="component" value="Unassembled WGS sequence"/>
</dbReference>
<feature type="domain" description="HTH luxR-type" evidence="4">
    <location>
        <begin position="148"/>
        <end position="213"/>
    </location>
</feature>
<dbReference type="CDD" id="cd17535">
    <property type="entry name" value="REC_NarL-like"/>
    <property type="match status" value="1"/>
</dbReference>
<gene>
    <name evidence="6" type="ORF">GWC95_15450</name>
</gene>
<dbReference type="RefSeq" id="WP_161819608.1">
    <property type="nucleotide sequence ID" value="NZ_JAACJS010000015.1"/>
</dbReference>
<dbReference type="InterPro" id="IPR058245">
    <property type="entry name" value="NreC/VraR/RcsB-like_REC"/>
</dbReference>
<dbReference type="PROSITE" id="PS00622">
    <property type="entry name" value="HTH_LUXR_1"/>
    <property type="match status" value="1"/>
</dbReference>
<dbReference type="PANTHER" id="PTHR43214:SF43">
    <property type="entry name" value="TWO-COMPONENT RESPONSE REGULATOR"/>
    <property type="match status" value="1"/>
</dbReference>
<evidence type="ECO:0000256" key="2">
    <source>
        <dbReference type="ARBA" id="ARBA00023125"/>
    </source>
</evidence>
<evidence type="ECO:0000256" key="3">
    <source>
        <dbReference type="PROSITE-ProRule" id="PRU00169"/>
    </source>
</evidence>
<dbReference type="InterPro" id="IPR016032">
    <property type="entry name" value="Sig_transdc_resp-reg_C-effctor"/>
</dbReference>
<dbReference type="PANTHER" id="PTHR43214">
    <property type="entry name" value="TWO-COMPONENT RESPONSE REGULATOR"/>
    <property type="match status" value="1"/>
</dbReference>
<evidence type="ECO:0000313" key="7">
    <source>
        <dbReference type="Proteomes" id="UP000753802"/>
    </source>
</evidence>
<dbReference type="EMBL" id="JAACJS010000015">
    <property type="protein sequence ID" value="NCI51323.1"/>
    <property type="molecule type" value="Genomic_DNA"/>
</dbReference>
<dbReference type="SMART" id="SM00421">
    <property type="entry name" value="HTH_LUXR"/>
    <property type="match status" value="1"/>
</dbReference>
<dbReference type="InterPro" id="IPR011006">
    <property type="entry name" value="CheY-like_superfamily"/>
</dbReference>
<dbReference type="SUPFAM" id="SSF46894">
    <property type="entry name" value="C-terminal effector domain of the bipartite response regulators"/>
    <property type="match status" value="1"/>
</dbReference>
<evidence type="ECO:0000259" key="5">
    <source>
        <dbReference type="PROSITE" id="PS50110"/>
    </source>
</evidence>
<keyword evidence="1 3" id="KW-0597">Phosphoprotein</keyword>
<dbReference type="Pfam" id="PF00072">
    <property type="entry name" value="Response_reg"/>
    <property type="match status" value="1"/>
</dbReference>
<feature type="domain" description="Response regulatory" evidence="5">
    <location>
        <begin position="6"/>
        <end position="122"/>
    </location>
</feature>
<dbReference type="SMART" id="SM00448">
    <property type="entry name" value="REC"/>
    <property type="match status" value="1"/>
</dbReference>
<evidence type="ECO:0000313" key="6">
    <source>
        <dbReference type="EMBL" id="NCI51323.1"/>
    </source>
</evidence>
<dbReference type="Gene3D" id="3.40.50.2300">
    <property type="match status" value="1"/>
</dbReference>
<evidence type="ECO:0000256" key="1">
    <source>
        <dbReference type="ARBA" id="ARBA00022553"/>
    </source>
</evidence>
<dbReference type="InterPro" id="IPR000792">
    <property type="entry name" value="Tscrpt_reg_LuxR_C"/>
</dbReference>
<dbReference type="InterPro" id="IPR039420">
    <property type="entry name" value="WalR-like"/>
</dbReference>
<keyword evidence="7" id="KW-1185">Reference proteome</keyword>
<dbReference type="SUPFAM" id="SSF52172">
    <property type="entry name" value="CheY-like"/>
    <property type="match status" value="1"/>
</dbReference>
<name>A0ABX0A1Q3_9BACT</name>
<organism evidence="6 7">
    <name type="scientific">Sediminibacterium roseum</name>
    <dbReference type="NCBI Taxonomy" id="1978412"/>
    <lineage>
        <taxon>Bacteria</taxon>
        <taxon>Pseudomonadati</taxon>
        <taxon>Bacteroidota</taxon>
        <taxon>Chitinophagia</taxon>
        <taxon>Chitinophagales</taxon>
        <taxon>Chitinophagaceae</taxon>
        <taxon>Sediminibacterium</taxon>
    </lineage>
</organism>
<dbReference type="PROSITE" id="PS50110">
    <property type="entry name" value="RESPONSE_REGULATORY"/>
    <property type="match status" value="1"/>
</dbReference>
<feature type="modified residue" description="4-aspartylphosphate" evidence="3">
    <location>
        <position position="57"/>
    </location>
</feature>
<comment type="caution">
    <text evidence="6">The sequence shown here is derived from an EMBL/GenBank/DDBJ whole genome shotgun (WGS) entry which is preliminary data.</text>
</comment>
<dbReference type="Pfam" id="PF00196">
    <property type="entry name" value="GerE"/>
    <property type="match status" value="1"/>
</dbReference>
<dbReference type="CDD" id="cd06170">
    <property type="entry name" value="LuxR_C_like"/>
    <property type="match status" value="1"/>
</dbReference>